<dbReference type="Gene3D" id="3.30.1330.20">
    <property type="entry name" value="Tubulin/FtsZ, C-terminal domain"/>
    <property type="match status" value="1"/>
</dbReference>
<keyword evidence="8" id="KW-1185">Reference proteome</keyword>
<feature type="domain" description="Tubulin/FtsZ 2-layer sandwich" evidence="7">
    <location>
        <begin position="246"/>
        <end position="383"/>
    </location>
</feature>
<evidence type="ECO:0000313" key="8">
    <source>
        <dbReference type="Proteomes" id="UP000694888"/>
    </source>
</evidence>
<dbReference type="Pfam" id="PF00091">
    <property type="entry name" value="Tubulin"/>
    <property type="match status" value="1"/>
</dbReference>
<dbReference type="SMART" id="SM00865">
    <property type="entry name" value="Tubulin_C"/>
    <property type="match status" value="1"/>
</dbReference>
<dbReference type="PRINTS" id="PR01163">
    <property type="entry name" value="BETATUBULIN"/>
</dbReference>
<keyword evidence="5" id="KW-0342">GTP-binding</keyword>
<dbReference type="RefSeq" id="XP_012936850.1">
    <property type="nucleotide sequence ID" value="XM_013081396.2"/>
</dbReference>
<evidence type="ECO:0000259" key="7">
    <source>
        <dbReference type="SMART" id="SM00865"/>
    </source>
</evidence>
<evidence type="ECO:0000256" key="3">
    <source>
        <dbReference type="ARBA" id="ARBA00022701"/>
    </source>
</evidence>
<dbReference type="InterPro" id="IPR036525">
    <property type="entry name" value="Tubulin/FtsZ_GTPase_sf"/>
</dbReference>
<dbReference type="InterPro" id="IPR018316">
    <property type="entry name" value="Tubulin/FtsZ_2-layer-sand-dom"/>
</dbReference>
<dbReference type="Gene3D" id="1.10.287.600">
    <property type="entry name" value="Helix hairpin bin"/>
    <property type="match status" value="1"/>
</dbReference>
<dbReference type="SMART" id="SM00864">
    <property type="entry name" value="Tubulin"/>
    <property type="match status" value="1"/>
</dbReference>
<reference evidence="9" key="1">
    <citation type="submission" date="2025-08" db="UniProtKB">
        <authorList>
            <consortium name="RefSeq"/>
        </authorList>
    </citation>
    <scope>IDENTIFICATION</scope>
</reference>
<organism evidence="8 9">
    <name type="scientific">Aplysia californica</name>
    <name type="common">California sea hare</name>
    <dbReference type="NCBI Taxonomy" id="6500"/>
    <lineage>
        <taxon>Eukaryota</taxon>
        <taxon>Metazoa</taxon>
        <taxon>Spiralia</taxon>
        <taxon>Lophotrochozoa</taxon>
        <taxon>Mollusca</taxon>
        <taxon>Gastropoda</taxon>
        <taxon>Heterobranchia</taxon>
        <taxon>Euthyneura</taxon>
        <taxon>Tectipleura</taxon>
        <taxon>Aplysiida</taxon>
        <taxon>Aplysioidea</taxon>
        <taxon>Aplysiidae</taxon>
        <taxon>Aplysia</taxon>
    </lineage>
</organism>
<dbReference type="PROSITE" id="PS00228">
    <property type="entry name" value="TUBULIN_B_AUTOREG"/>
    <property type="match status" value="1"/>
</dbReference>
<accession>A0ABM0ZY17</accession>
<feature type="domain" description="Tubulin/FtsZ GTPase" evidence="6">
    <location>
        <begin position="47"/>
        <end position="244"/>
    </location>
</feature>
<dbReference type="InterPro" id="IPR003008">
    <property type="entry name" value="Tubulin_FtsZ_GTPase"/>
</dbReference>
<name>A0ABM0ZY17_APLCA</name>
<gene>
    <name evidence="9" type="primary">LOC101850471</name>
</gene>
<dbReference type="PANTHER" id="PTHR11588">
    <property type="entry name" value="TUBULIN"/>
    <property type="match status" value="1"/>
</dbReference>
<evidence type="ECO:0000313" key="9">
    <source>
        <dbReference type="RefSeq" id="XP_012936850.1"/>
    </source>
</evidence>
<dbReference type="InterPro" id="IPR002453">
    <property type="entry name" value="Beta_tubulin"/>
</dbReference>
<evidence type="ECO:0000256" key="1">
    <source>
        <dbReference type="ARBA" id="ARBA00001946"/>
    </source>
</evidence>
<dbReference type="SUPFAM" id="SSF55307">
    <property type="entry name" value="Tubulin C-terminal domain-like"/>
    <property type="match status" value="1"/>
</dbReference>
<dbReference type="Pfam" id="PF03953">
    <property type="entry name" value="Tubulin_C"/>
    <property type="match status" value="1"/>
</dbReference>
<dbReference type="InterPro" id="IPR000217">
    <property type="entry name" value="Tubulin"/>
</dbReference>
<dbReference type="GeneID" id="101850471"/>
<dbReference type="Gene3D" id="3.40.50.1440">
    <property type="entry name" value="Tubulin/FtsZ, GTPase domain"/>
    <property type="match status" value="1"/>
</dbReference>
<dbReference type="Proteomes" id="UP000694888">
    <property type="component" value="Unplaced"/>
</dbReference>
<dbReference type="PRINTS" id="PR01161">
    <property type="entry name" value="TUBULIN"/>
</dbReference>
<dbReference type="CDD" id="cd02187">
    <property type="entry name" value="beta_tubulin"/>
    <property type="match status" value="1"/>
</dbReference>
<evidence type="ECO:0000259" key="6">
    <source>
        <dbReference type="SMART" id="SM00864"/>
    </source>
</evidence>
<dbReference type="InterPro" id="IPR037103">
    <property type="entry name" value="Tubulin/FtsZ-like_C"/>
</dbReference>
<keyword evidence="4" id="KW-0547">Nucleotide-binding</keyword>
<keyword evidence="3" id="KW-0493">Microtubule</keyword>
<protein>
    <submittedName>
        <fullName evidence="9">Tubulin beta chain</fullName>
    </submittedName>
</protein>
<sequence>MREIVHLQVGKCGNNLGAQFWETVSDEHGIDPTGTFRGESDLQLERINVYYNEATGGQFVPRAVLVDLEPSVLDSVRGGPYGRLFRPDNFVFGQHGCSNNWAKGHFTDGAELADSVLDIARKEAEGCDCLQGFQIAHALGGGCGSGLGCLLMLRLKEEFADRMFCSFAVLPSPKVSDVVVEPYNAILSLNVLIEAADHVYMLDNEALYDICYRTLKLSAPSFGDLNHLVSCVMSGVTTSFRFPGQLNGDLRKLAVNMVPFPRLHFFMPGFVPLTSRGSQPYRALTVPELTSQMWDAKNMMCAVDPRHGRFLTAAAVFRGRLSTKEVEEQMLNVQTKNSPYFVEWIPNNVKSIMCDIPPRGLRMAATFIGNTTALQDLFRRIGDQFVALLQRKAFLHWYTGEGMDVSEFSDAETNMRDLIAEYQQYQDIPTAEGMDYLGDALELAKGSGY</sequence>
<evidence type="ECO:0000256" key="5">
    <source>
        <dbReference type="ARBA" id="ARBA00023134"/>
    </source>
</evidence>
<comment type="similarity">
    <text evidence="2">Belongs to the tubulin family.</text>
</comment>
<evidence type="ECO:0000256" key="4">
    <source>
        <dbReference type="ARBA" id="ARBA00022741"/>
    </source>
</evidence>
<comment type="cofactor">
    <cofactor evidence="1">
        <name>Mg(2+)</name>
        <dbReference type="ChEBI" id="CHEBI:18420"/>
    </cofactor>
</comment>
<dbReference type="InterPro" id="IPR008280">
    <property type="entry name" value="Tub_FtsZ_C"/>
</dbReference>
<dbReference type="InterPro" id="IPR013838">
    <property type="entry name" value="Beta-tubulin_BS"/>
</dbReference>
<evidence type="ECO:0000256" key="2">
    <source>
        <dbReference type="ARBA" id="ARBA00009636"/>
    </source>
</evidence>
<dbReference type="SUPFAM" id="SSF52490">
    <property type="entry name" value="Tubulin nucleotide-binding domain-like"/>
    <property type="match status" value="1"/>
</dbReference>
<dbReference type="InterPro" id="IPR023123">
    <property type="entry name" value="Tubulin_C"/>
</dbReference>
<proteinExistence type="inferred from homology"/>